<dbReference type="RefSeq" id="WP_101712199.1">
    <property type="nucleotide sequence ID" value="NZ_CP026100.1"/>
</dbReference>
<reference evidence="2 5" key="2">
    <citation type="submission" date="2018-01" db="EMBL/GenBank/DDBJ databases">
        <title>Complete genome sequence of Caulobacter flavus RHGG3.</title>
        <authorList>
            <person name="Yang E."/>
        </authorList>
    </citation>
    <scope>NUCLEOTIDE SEQUENCE [LARGE SCALE GENOMIC DNA]</scope>
    <source>
        <strain evidence="2 5">RHGG3</strain>
    </source>
</reference>
<dbReference type="Proteomes" id="UP000234483">
    <property type="component" value="Unassembled WGS sequence"/>
</dbReference>
<evidence type="ECO:0000313" key="5">
    <source>
        <dbReference type="Proteomes" id="UP000281192"/>
    </source>
</evidence>
<gene>
    <name evidence="2" type="ORF">C1707_15500</name>
    <name evidence="3" type="ORF">CFHF_06500</name>
</gene>
<evidence type="ECO:0000313" key="4">
    <source>
        <dbReference type="Proteomes" id="UP000234483"/>
    </source>
</evidence>
<dbReference type="KEGG" id="cfh:C1707_15500"/>
<evidence type="ECO:0000256" key="1">
    <source>
        <dbReference type="SAM" id="MobiDB-lite"/>
    </source>
</evidence>
<accession>A0A2N5CX57</accession>
<protein>
    <submittedName>
        <fullName evidence="3">Uncharacterized protein</fullName>
    </submittedName>
</protein>
<organism evidence="3 4">
    <name type="scientific">Caulobacter flavus</name>
    <dbReference type="NCBI Taxonomy" id="1679497"/>
    <lineage>
        <taxon>Bacteria</taxon>
        <taxon>Pseudomonadati</taxon>
        <taxon>Pseudomonadota</taxon>
        <taxon>Alphaproteobacteria</taxon>
        <taxon>Caulobacterales</taxon>
        <taxon>Caulobacteraceae</taxon>
        <taxon>Caulobacter</taxon>
    </lineage>
</organism>
<evidence type="ECO:0000313" key="3">
    <source>
        <dbReference type="EMBL" id="PLR18390.1"/>
    </source>
</evidence>
<sequence length="64" mass="6544">MSQPPARPPTDPKSKSLAPRDKAATGKDGPGADTAAAQRQGVIAQREHIEGLTGEDPLRGGVAD</sequence>
<dbReference type="EMBL" id="PJRQ01000011">
    <property type="protein sequence ID" value="PLR18390.1"/>
    <property type="molecule type" value="Genomic_DNA"/>
</dbReference>
<proteinExistence type="predicted"/>
<keyword evidence="5" id="KW-1185">Reference proteome</keyword>
<reference evidence="3 4" key="1">
    <citation type="submission" date="2017-12" db="EMBL/GenBank/DDBJ databases">
        <title>The genome sequence of Caulobacter flavus CGMCC1 15093.</title>
        <authorList>
            <person name="Gao J."/>
            <person name="Mao X."/>
            <person name="Sun J."/>
        </authorList>
    </citation>
    <scope>NUCLEOTIDE SEQUENCE [LARGE SCALE GENOMIC DNA]</scope>
    <source>
        <strain evidence="3 4">CGMCC1 15093</strain>
    </source>
</reference>
<name>A0A2N5CX57_9CAUL</name>
<dbReference type="AlphaFoldDB" id="A0A2N5CX57"/>
<dbReference type="EMBL" id="CP026100">
    <property type="protein sequence ID" value="AYV47549.1"/>
    <property type="molecule type" value="Genomic_DNA"/>
</dbReference>
<dbReference type="Proteomes" id="UP000281192">
    <property type="component" value="Chromosome"/>
</dbReference>
<feature type="compositionally biased region" description="Basic and acidic residues" evidence="1">
    <location>
        <begin position="10"/>
        <end position="25"/>
    </location>
</feature>
<feature type="region of interest" description="Disordered" evidence="1">
    <location>
        <begin position="1"/>
        <end position="39"/>
    </location>
</feature>
<evidence type="ECO:0000313" key="2">
    <source>
        <dbReference type="EMBL" id="AYV47549.1"/>
    </source>
</evidence>